<dbReference type="EMBL" id="MFJN01000010">
    <property type="protein sequence ID" value="OGG22056.1"/>
    <property type="molecule type" value="Genomic_DNA"/>
</dbReference>
<protein>
    <submittedName>
        <fullName evidence="1">Uncharacterized protein</fullName>
    </submittedName>
</protein>
<comment type="caution">
    <text evidence="1">The sequence shown here is derived from an EMBL/GenBank/DDBJ whole genome shotgun (WGS) entry which is preliminary data.</text>
</comment>
<proteinExistence type="predicted"/>
<dbReference type="STRING" id="1798384.A3D03_05120"/>
<sequence>MANIHYLKLENLNAYKIASELSDYVTNFAVVIARTPTLRRGTWQSDKRFPRSVFDLARNNRGAKLEYIIDKLRKLPIVINYLIKITEIKLTF</sequence>
<organism evidence="1 2">
    <name type="scientific">Candidatus Gottesmanbacteria bacterium RIFCSPHIGHO2_02_FULL_40_13</name>
    <dbReference type="NCBI Taxonomy" id="1798384"/>
    <lineage>
        <taxon>Bacteria</taxon>
        <taxon>Candidatus Gottesmaniibacteriota</taxon>
    </lineage>
</organism>
<accession>A0A1F6ABW9</accession>
<gene>
    <name evidence="1" type="ORF">A3D03_05120</name>
</gene>
<dbReference type="Proteomes" id="UP000177092">
    <property type="component" value="Unassembled WGS sequence"/>
</dbReference>
<reference evidence="1 2" key="1">
    <citation type="journal article" date="2016" name="Nat. Commun.">
        <title>Thousands of microbial genomes shed light on interconnected biogeochemical processes in an aquifer system.</title>
        <authorList>
            <person name="Anantharaman K."/>
            <person name="Brown C.T."/>
            <person name="Hug L.A."/>
            <person name="Sharon I."/>
            <person name="Castelle C.J."/>
            <person name="Probst A.J."/>
            <person name="Thomas B.C."/>
            <person name="Singh A."/>
            <person name="Wilkins M.J."/>
            <person name="Karaoz U."/>
            <person name="Brodie E.L."/>
            <person name="Williams K.H."/>
            <person name="Hubbard S.S."/>
            <person name="Banfield J.F."/>
        </authorList>
    </citation>
    <scope>NUCLEOTIDE SEQUENCE [LARGE SCALE GENOMIC DNA]</scope>
</reference>
<evidence type="ECO:0000313" key="1">
    <source>
        <dbReference type="EMBL" id="OGG22056.1"/>
    </source>
</evidence>
<dbReference type="AlphaFoldDB" id="A0A1F6ABW9"/>
<evidence type="ECO:0000313" key="2">
    <source>
        <dbReference type="Proteomes" id="UP000177092"/>
    </source>
</evidence>
<name>A0A1F6ABW9_9BACT</name>